<evidence type="ECO:0000313" key="3">
    <source>
        <dbReference type="Proteomes" id="UP000007993"/>
    </source>
</evidence>
<name>K5DCD9_RHOBT</name>
<dbReference type="EMBL" id="AMCW01000133">
    <property type="protein sequence ID" value="EKK00113.1"/>
    <property type="molecule type" value="Genomic_DNA"/>
</dbReference>
<proteinExistence type="predicted"/>
<gene>
    <name evidence="2" type="ORF">RBSH_04449</name>
</gene>
<organism evidence="2 3">
    <name type="scientific">Rhodopirellula baltica SH28</name>
    <dbReference type="NCBI Taxonomy" id="993517"/>
    <lineage>
        <taxon>Bacteria</taxon>
        <taxon>Pseudomonadati</taxon>
        <taxon>Planctomycetota</taxon>
        <taxon>Planctomycetia</taxon>
        <taxon>Pirellulales</taxon>
        <taxon>Pirellulaceae</taxon>
        <taxon>Rhodopirellula</taxon>
    </lineage>
</organism>
<accession>K5DCD9</accession>
<keyword evidence="1" id="KW-0051">Antiviral defense</keyword>
<dbReference type="InterPro" id="IPR006116">
    <property type="entry name" value="NT_2-5OAS_ClassI-CCAase"/>
</dbReference>
<dbReference type="PATRIC" id="fig|993517.3.peg.4838"/>
<dbReference type="Pfam" id="PF18144">
    <property type="entry name" value="SMODS"/>
    <property type="match status" value="1"/>
</dbReference>
<dbReference type="AlphaFoldDB" id="K5DCD9"/>
<evidence type="ECO:0000256" key="1">
    <source>
        <dbReference type="ARBA" id="ARBA00023118"/>
    </source>
</evidence>
<dbReference type="Proteomes" id="UP000007993">
    <property type="component" value="Unassembled WGS sequence"/>
</dbReference>
<dbReference type="GO" id="GO:0051607">
    <property type="term" value="P:defense response to virus"/>
    <property type="evidence" value="ECO:0007669"/>
    <property type="project" value="UniProtKB-KW"/>
</dbReference>
<dbReference type="CDD" id="cd05400">
    <property type="entry name" value="NT_2-5OAS_ClassI-CCAase"/>
    <property type="match status" value="1"/>
</dbReference>
<evidence type="ECO:0000313" key="2">
    <source>
        <dbReference type="EMBL" id="EKK00113.1"/>
    </source>
</evidence>
<reference evidence="2 3" key="1">
    <citation type="journal article" date="2013" name="Mar. Genomics">
        <title>Expression of sulfatases in Rhodopirellula baltica and the diversity of sulfatases in the genus Rhodopirellula.</title>
        <authorList>
            <person name="Wegner C.E."/>
            <person name="Richter-Heitmann T."/>
            <person name="Klindworth A."/>
            <person name="Klockow C."/>
            <person name="Richter M."/>
            <person name="Achstetter T."/>
            <person name="Glockner F.O."/>
            <person name="Harder J."/>
        </authorList>
    </citation>
    <scope>NUCLEOTIDE SEQUENCE [LARGE SCALE GENOMIC DNA]</scope>
    <source>
        <strain evidence="2 3">SH28</strain>
    </source>
</reference>
<dbReference type="GO" id="GO:0016779">
    <property type="term" value="F:nucleotidyltransferase activity"/>
    <property type="evidence" value="ECO:0007669"/>
    <property type="project" value="InterPro"/>
</dbReference>
<sequence length="362" mass="41290">MLELLCETLQPTQTLWGDAQQKYNAVGNWLAAPESKLNLLKPDIKYQGSALIETVVRPWGREEFDVDLLCILNTDRVRHPNPMAVYDLVAARLAEHATYRRLMTRKERCIELNYAGQFHLDIVPAIPRFGLGQKLMIPDRKQKVWIPTDPFGYADWFFGRTPVTKMAAEQYEARADVQPLQPAKRAKDIAPLQRTVQLMKRRRDLFFDGNGDAPKSIALTTLASKHYGGEAMCTDALLTVLTRIHEEINNTSGILVIPNPVDRSENLGRHWNDRSYARFKRFISLFLDEMQELLQLRGWDKITEALEELFGDRARRAVEIYAKSLDAKRRSSKLGFSAGPVILTPAASTTTRMVPRNEFFGS</sequence>
<protein>
    <recommendedName>
        <fullName evidence="4">Nucleotidyltransferase</fullName>
    </recommendedName>
</protein>
<evidence type="ECO:0008006" key="4">
    <source>
        <dbReference type="Google" id="ProtNLM"/>
    </source>
</evidence>
<comment type="caution">
    <text evidence="2">The sequence shown here is derived from an EMBL/GenBank/DDBJ whole genome shotgun (WGS) entry which is preliminary data.</text>
</comment>